<dbReference type="AlphaFoldDB" id="A0AAD2E2E7"/>
<accession>A0AAD2E2E7</accession>
<organism evidence="7 8">
    <name type="scientific">Fraxinus pennsylvanica</name>
    <dbReference type="NCBI Taxonomy" id="56036"/>
    <lineage>
        <taxon>Eukaryota</taxon>
        <taxon>Viridiplantae</taxon>
        <taxon>Streptophyta</taxon>
        <taxon>Embryophyta</taxon>
        <taxon>Tracheophyta</taxon>
        <taxon>Spermatophyta</taxon>
        <taxon>Magnoliopsida</taxon>
        <taxon>eudicotyledons</taxon>
        <taxon>Gunneridae</taxon>
        <taxon>Pentapetalae</taxon>
        <taxon>asterids</taxon>
        <taxon>lamiids</taxon>
        <taxon>Lamiales</taxon>
        <taxon>Oleaceae</taxon>
        <taxon>Oleeae</taxon>
        <taxon>Fraxinus</taxon>
    </lineage>
</organism>
<dbReference type="InterPro" id="IPR038408">
    <property type="entry name" value="GNK2_sf"/>
</dbReference>
<dbReference type="InterPro" id="IPR050581">
    <property type="entry name" value="CRR_secretory_protein"/>
</dbReference>
<keyword evidence="3" id="KW-0732">Signal</keyword>
<evidence type="ECO:0000256" key="5">
    <source>
        <dbReference type="ARBA" id="ARBA00038515"/>
    </source>
</evidence>
<dbReference type="Proteomes" id="UP000834106">
    <property type="component" value="Chromosome 13"/>
</dbReference>
<evidence type="ECO:0000256" key="3">
    <source>
        <dbReference type="ARBA" id="ARBA00022729"/>
    </source>
</evidence>
<dbReference type="Gene3D" id="3.30.430.20">
    <property type="entry name" value="Gnk2 domain, C-X8-C-X2-C motif"/>
    <property type="match status" value="2"/>
</dbReference>
<comment type="subcellular location">
    <subcellularLocation>
        <location evidence="1">Secreted</location>
    </subcellularLocation>
</comment>
<dbReference type="GO" id="GO:0005576">
    <property type="term" value="C:extracellular region"/>
    <property type="evidence" value="ECO:0007669"/>
    <property type="project" value="UniProtKB-SubCell"/>
</dbReference>
<dbReference type="PANTHER" id="PTHR32411">
    <property type="entry name" value="CYSTEINE-RICH REPEAT SECRETORY PROTEIN 38-RELATED"/>
    <property type="match status" value="1"/>
</dbReference>
<sequence length="283" mass="31425">MVFIGGIRESAHGTAFIEIGDGGRRESAHGTAFIEIGYGESEDPSGQFCGDSTKIKNTEIYKNIDSLLPKLVLGTSQYGFITTSYGKGESQVYGLAQCRGDVSSEDCSTCIQDAANEIRKRCPNQSDSRIWYEYCFLRYSIQNFFGQVDTGFGIYYYNVQNVTDPDPDTFNKELGALMDKISSDAIMPGNKGLGKAKTKLTPFNTLYGLVQCTRDLSKQGCAECLSIAIGNFPTFCNDKKGCRVLYSSCYLRYELYPFYFPLDSQESIVGAPMNYHSTIVYKP</sequence>
<reference evidence="7" key="1">
    <citation type="submission" date="2023-05" db="EMBL/GenBank/DDBJ databases">
        <authorList>
            <person name="Huff M."/>
        </authorList>
    </citation>
    <scope>NUCLEOTIDE SEQUENCE</scope>
</reference>
<gene>
    <name evidence="7" type="ORF">FPE_LOCUS22099</name>
</gene>
<protein>
    <recommendedName>
        <fullName evidence="6">Gnk2-homologous domain-containing protein</fullName>
    </recommendedName>
</protein>
<evidence type="ECO:0000259" key="6">
    <source>
        <dbReference type="PROSITE" id="PS51473"/>
    </source>
</evidence>
<dbReference type="PROSITE" id="PS51473">
    <property type="entry name" value="GNK2"/>
    <property type="match status" value="2"/>
</dbReference>
<dbReference type="PANTHER" id="PTHR32411:SF55">
    <property type="entry name" value="CYSTEINE-RICH REPEAT SECRETORY PROTEIN 55"/>
    <property type="match status" value="1"/>
</dbReference>
<feature type="domain" description="Gnk2-homologous" evidence="6">
    <location>
        <begin position="42"/>
        <end position="144"/>
    </location>
</feature>
<proteinExistence type="inferred from homology"/>
<keyword evidence="2" id="KW-0964">Secreted</keyword>
<name>A0AAD2E2E7_9LAMI</name>
<feature type="domain" description="Gnk2-homologous" evidence="6">
    <location>
        <begin position="150"/>
        <end position="258"/>
    </location>
</feature>
<comment type="similarity">
    <text evidence="5">Belongs to the cysteine-rich repeat secretory protein family.</text>
</comment>
<evidence type="ECO:0000256" key="2">
    <source>
        <dbReference type="ARBA" id="ARBA00022525"/>
    </source>
</evidence>
<evidence type="ECO:0000256" key="4">
    <source>
        <dbReference type="ARBA" id="ARBA00022737"/>
    </source>
</evidence>
<dbReference type="EMBL" id="OU503048">
    <property type="protein sequence ID" value="CAI9774669.1"/>
    <property type="molecule type" value="Genomic_DNA"/>
</dbReference>
<dbReference type="Pfam" id="PF01657">
    <property type="entry name" value="Stress-antifung"/>
    <property type="match status" value="2"/>
</dbReference>
<dbReference type="InterPro" id="IPR002902">
    <property type="entry name" value="GNK2"/>
</dbReference>
<keyword evidence="8" id="KW-1185">Reference proteome</keyword>
<evidence type="ECO:0000313" key="7">
    <source>
        <dbReference type="EMBL" id="CAI9774669.1"/>
    </source>
</evidence>
<keyword evidence="4" id="KW-0677">Repeat</keyword>
<evidence type="ECO:0000313" key="8">
    <source>
        <dbReference type="Proteomes" id="UP000834106"/>
    </source>
</evidence>
<dbReference type="FunFam" id="3.30.430.20:FF:000002">
    <property type="entry name" value="Cysteine-rich receptor-like protein kinase 10"/>
    <property type="match status" value="1"/>
</dbReference>
<evidence type="ECO:0000256" key="1">
    <source>
        <dbReference type="ARBA" id="ARBA00004613"/>
    </source>
</evidence>
<dbReference type="CDD" id="cd23509">
    <property type="entry name" value="Gnk2-like"/>
    <property type="match status" value="2"/>
</dbReference>